<dbReference type="EMBL" id="JACNJH010000266">
    <property type="protein sequence ID" value="MBC8363175.1"/>
    <property type="molecule type" value="Genomic_DNA"/>
</dbReference>
<reference evidence="1 2" key="1">
    <citation type="submission" date="2020-08" db="EMBL/GenBank/DDBJ databases">
        <title>Bridging the membrane lipid divide: bacteria of the FCB group superphylum have the potential to synthesize archaeal ether lipids.</title>
        <authorList>
            <person name="Villanueva L."/>
            <person name="Von Meijenfeldt F.A.B."/>
            <person name="Westbye A.B."/>
            <person name="Yadav S."/>
            <person name="Hopmans E.C."/>
            <person name="Dutilh B.E."/>
            <person name="Sinninghe Damste J.S."/>
        </authorList>
    </citation>
    <scope>NUCLEOTIDE SEQUENCE [LARGE SCALE GENOMIC DNA]</scope>
    <source>
        <strain evidence="1">NIOZ-UU30</strain>
    </source>
</reference>
<keyword evidence="1" id="KW-0418">Kinase</keyword>
<keyword evidence="1" id="KW-0808">Transferase</keyword>
<evidence type="ECO:0000313" key="1">
    <source>
        <dbReference type="EMBL" id="MBC8363175.1"/>
    </source>
</evidence>
<dbReference type="Pfam" id="PF13189">
    <property type="entry name" value="Cytidylate_kin2"/>
    <property type="match status" value="1"/>
</dbReference>
<dbReference type="AlphaFoldDB" id="A0A8J6NUT3"/>
<sequence length="244" mass="28246">MSKHTEEIKYIPGTYAKKRQTTAKLAQHYISDWDKTRIKIKAKDKQTIIPPTICFSRKIGVGVLEIADILSKKIGYRVVDRQLIEHIAKEGKLREATVAYFDERYPGIRNEFAALIVGEKSFIMSDYSKHLFNVVFSIAGMEPTIFVGRGTHLILPRDRVLAVRVIGTKDYRSKRLARILKVDEKEVVNTLDEVDREQRNFFKKIFGKKDALAYEFDLVINCDYIHKPEWAANIVMQAFKDKFS</sequence>
<accession>A0A8J6NUT3</accession>
<comment type="caution">
    <text evidence="1">The sequence shown here is derived from an EMBL/GenBank/DDBJ whole genome shotgun (WGS) entry which is preliminary data.</text>
</comment>
<dbReference type="Proteomes" id="UP000603434">
    <property type="component" value="Unassembled WGS sequence"/>
</dbReference>
<organism evidence="1 2">
    <name type="scientific">Candidatus Desulfatibia profunda</name>
    <dbReference type="NCBI Taxonomy" id="2841695"/>
    <lineage>
        <taxon>Bacteria</taxon>
        <taxon>Pseudomonadati</taxon>
        <taxon>Thermodesulfobacteriota</taxon>
        <taxon>Desulfobacteria</taxon>
        <taxon>Desulfobacterales</taxon>
        <taxon>Desulfobacterales incertae sedis</taxon>
        <taxon>Candidatus Desulfatibia</taxon>
    </lineage>
</organism>
<name>A0A8J6NUT3_9BACT</name>
<dbReference type="InterPro" id="IPR027417">
    <property type="entry name" value="P-loop_NTPase"/>
</dbReference>
<protein>
    <submittedName>
        <fullName evidence="1">Cytidylate kinase-like family protein</fullName>
    </submittedName>
</protein>
<dbReference type="Gene3D" id="3.40.50.300">
    <property type="entry name" value="P-loop containing nucleotide triphosphate hydrolases"/>
    <property type="match status" value="1"/>
</dbReference>
<evidence type="ECO:0000313" key="2">
    <source>
        <dbReference type="Proteomes" id="UP000603434"/>
    </source>
</evidence>
<dbReference type="GO" id="GO:0016301">
    <property type="term" value="F:kinase activity"/>
    <property type="evidence" value="ECO:0007669"/>
    <property type="project" value="UniProtKB-KW"/>
</dbReference>
<gene>
    <name evidence="1" type="ORF">H8E23_17465</name>
</gene>
<proteinExistence type="predicted"/>